<gene>
    <name evidence="1" type="ORF">BCM14_2628</name>
</gene>
<evidence type="ECO:0000313" key="1">
    <source>
        <dbReference type="EMBL" id="PRY96871.1"/>
    </source>
</evidence>
<dbReference type="EMBL" id="PVTV01000016">
    <property type="protein sequence ID" value="PRY96871.1"/>
    <property type="molecule type" value="Genomic_DNA"/>
</dbReference>
<protein>
    <recommendedName>
        <fullName evidence="3">DinB family protein</fullName>
    </recommendedName>
</protein>
<dbReference type="RefSeq" id="WP_106228447.1">
    <property type="nucleotide sequence ID" value="NZ_PVTV01000016.1"/>
</dbReference>
<reference evidence="1 2" key="1">
    <citation type="submission" date="2018-03" db="EMBL/GenBank/DDBJ databases">
        <title>Genomic Encyclopedia of Type Strains, Phase III (KMG-III): the genomes of soil and plant-associated and newly described type strains.</title>
        <authorList>
            <person name="Whitman W."/>
        </authorList>
    </citation>
    <scope>NUCLEOTIDE SEQUENCE [LARGE SCALE GENOMIC DNA]</scope>
    <source>
        <strain evidence="1 2">MWH-P2sevCIIIb</strain>
    </source>
</reference>
<dbReference type="Proteomes" id="UP000238308">
    <property type="component" value="Unassembled WGS sequence"/>
</dbReference>
<proteinExistence type="predicted"/>
<dbReference type="AlphaFoldDB" id="A0A2T0XD60"/>
<sequence>MSKNAEVSELCTYNIELLKQMSGVIDLLQQQASETFNYAQAVGPHLRHVIEHYSALLNTVQQEGRCIDYDARERNLAIQNVPVVTLAKIQNLIDQFEALAAEPELQPDQPLQTRLRSGLAGEREFIVSTTLARELLFLASHAVHHFALVGHYCNDAVVELGHDFGKAPSTIAFERGEY</sequence>
<organism evidence="1 2">
    <name type="scientific">Jezberella montanilacus</name>
    <dbReference type="NCBI Taxonomy" id="323426"/>
    <lineage>
        <taxon>Bacteria</taxon>
        <taxon>Pseudomonadati</taxon>
        <taxon>Pseudomonadota</taxon>
        <taxon>Betaproteobacteria</taxon>
        <taxon>Burkholderiales</taxon>
        <taxon>Alcaligenaceae</taxon>
        <taxon>Jezberella</taxon>
    </lineage>
</organism>
<dbReference type="PANTHER" id="PTHR39473:SF1">
    <property type="entry name" value="DINB-LIKE DOMAIN-CONTAINING PROTEIN"/>
    <property type="match status" value="1"/>
</dbReference>
<evidence type="ECO:0008006" key="3">
    <source>
        <dbReference type="Google" id="ProtNLM"/>
    </source>
</evidence>
<dbReference type="PANTHER" id="PTHR39473">
    <property type="match status" value="1"/>
</dbReference>
<evidence type="ECO:0000313" key="2">
    <source>
        <dbReference type="Proteomes" id="UP000238308"/>
    </source>
</evidence>
<accession>A0A2T0XD60</accession>
<name>A0A2T0XD60_9BURK</name>
<keyword evidence="2" id="KW-1185">Reference proteome</keyword>
<dbReference type="OrthoDB" id="1162179at2"/>
<comment type="caution">
    <text evidence="1">The sequence shown here is derived from an EMBL/GenBank/DDBJ whole genome shotgun (WGS) entry which is preliminary data.</text>
</comment>